<dbReference type="Gene3D" id="4.10.260.20">
    <property type="entry name" value="Iron hydrogenase, small subunit"/>
    <property type="match status" value="1"/>
</dbReference>
<evidence type="ECO:0000256" key="4">
    <source>
        <dbReference type="ARBA" id="ARBA00023014"/>
    </source>
</evidence>
<dbReference type="PRINTS" id="PR00369">
    <property type="entry name" value="FLAVODOXIN"/>
</dbReference>
<dbReference type="SUPFAM" id="SSF54862">
    <property type="entry name" value="4Fe-4S ferredoxins"/>
    <property type="match status" value="1"/>
</dbReference>
<dbReference type="PROSITE" id="PS50902">
    <property type="entry name" value="FLAVODOXIN_LIKE"/>
    <property type="match status" value="1"/>
</dbReference>
<evidence type="ECO:0000259" key="10">
    <source>
        <dbReference type="PROSITE" id="PS50902"/>
    </source>
</evidence>
<dbReference type="Pfam" id="PF00037">
    <property type="entry name" value="Fer4"/>
    <property type="match status" value="1"/>
</dbReference>
<dbReference type="PROSITE" id="PS50194">
    <property type="entry name" value="FILAMIN_REPEAT"/>
    <property type="match status" value="1"/>
</dbReference>
<name>A0ABQ8X4S7_9EUKA</name>
<dbReference type="InterPro" id="IPR036322">
    <property type="entry name" value="WD40_repeat_dom_sf"/>
</dbReference>
<dbReference type="SMART" id="SM00902">
    <property type="entry name" value="Fe_hyd_SSU"/>
    <property type="match status" value="1"/>
</dbReference>
<dbReference type="Pfam" id="PF00643">
    <property type="entry name" value="zf-B_box"/>
    <property type="match status" value="1"/>
</dbReference>
<proteinExistence type="inferred from homology"/>
<dbReference type="InterPro" id="IPR017868">
    <property type="entry name" value="Filamin/ABP280_repeat-like"/>
</dbReference>
<dbReference type="InterPro" id="IPR004108">
    <property type="entry name" value="Fe_hydrogenase_lsu_C"/>
</dbReference>
<dbReference type="Gene3D" id="2.130.10.10">
    <property type="entry name" value="YVTN repeat-like/Quinoprotein amine dehydrogenase"/>
    <property type="match status" value="2"/>
</dbReference>
<dbReference type="Pfam" id="PF13510">
    <property type="entry name" value="Fer2_4"/>
    <property type="match status" value="1"/>
</dbReference>
<reference evidence="13" key="1">
    <citation type="submission" date="2022-08" db="EMBL/GenBank/DDBJ databases">
        <title>Novel sulfate-reducing endosymbionts in the free-living metamonad Anaeramoeba.</title>
        <authorList>
            <person name="Jerlstrom-Hultqvist J."/>
            <person name="Cepicka I."/>
            <person name="Gallot-Lavallee L."/>
            <person name="Salas-Leiva D."/>
            <person name="Curtis B.A."/>
            <person name="Zahonova K."/>
            <person name="Pipaliya S."/>
            <person name="Dacks J."/>
            <person name="Roger A.J."/>
        </authorList>
    </citation>
    <scope>NUCLEOTIDE SEQUENCE</scope>
    <source>
        <strain evidence="13">Schooner1</strain>
    </source>
</reference>
<evidence type="ECO:0000313" key="13">
    <source>
        <dbReference type="EMBL" id="KAJ6227651.1"/>
    </source>
</evidence>
<dbReference type="SUPFAM" id="SSF53920">
    <property type="entry name" value="Fe-only hydrogenase"/>
    <property type="match status" value="1"/>
</dbReference>
<keyword evidence="4" id="KW-0411">Iron-sulfur</keyword>
<protein>
    <submittedName>
        <fullName evidence="13">Iron hydrogenase</fullName>
    </submittedName>
</protein>
<dbReference type="Gene3D" id="2.60.40.10">
    <property type="entry name" value="Immunoglobulins"/>
    <property type="match status" value="1"/>
</dbReference>
<dbReference type="PROSITE" id="PS50119">
    <property type="entry name" value="ZF_BBOX"/>
    <property type="match status" value="1"/>
</dbReference>
<dbReference type="PRINTS" id="PR00320">
    <property type="entry name" value="GPROTEINBRPT"/>
</dbReference>
<dbReference type="PANTHER" id="PTHR11615">
    <property type="entry name" value="NITRATE, FORMATE, IRON DEHYDROGENASE"/>
    <property type="match status" value="1"/>
</dbReference>
<dbReference type="InterPro" id="IPR017896">
    <property type="entry name" value="4Fe4S_Fe-S-bd"/>
</dbReference>
<keyword evidence="5" id="KW-0862">Zinc</keyword>
<dbReference type="PROSITE" id="PS50082">
    <property type="entry name" value="WD_REPEATS_2"/>
    <property type="match status" value="4"/>
</dbReference>
<dbReference type="InterPro" id="IPR020472">
    <property type="entry name" value="WD40_PAC1"/>
</dbReference>
<feature type="domain" description="B box-type" evidence="9">
    <location>
        <begin position="1"/>
        <end position="39"/>
    </location>
</feature>
<dbReference type="Pfam" id="PF02906">
    <property type="entry name" value="Fe_hyd_lg_C"/>
    <property type="match status" value="1"/>
</dbReference>
<comment type="similarity">
    <text evidence="1">Belongs to the NARF family.</text>
</comment>
<keyword evidence="5" id="KW-0863">Zinc-finger</keyword>
<dbReference type="PROSITE" id="PS51379">
    <property type="entry name" value="4FE4S_FER_2"/>
    <property type="match status" value="2"/>
</dbReference>
<feature type="coiled-coil region" evidence="8">
    <location>
        <begin position="53"/>
        <end position="80"/>
    </location>
</feature>
<dbReference type="Pfam" id="PF00400">
    <property type="entry name" value="WD40"/>
    <property type="match status" value="5"/>
</dbReference>
<keyword evidence="2 7" id="KW-0853">WD repeat</keyword>
<dbReference type="Gene3D" id="3.40.50.360">
    <property type="match status" value="1"/>
</dbReference>
<dbReference type="InterPro" id="IPR014756">
    <property type="entry name" value="Ig_E-set"/>
</dbReference>
<dbReference type="EMBL" id="JAOAOG010000333">
    <property type="protein sequence ID" value="KAJ6227651.1"/>
    <property type="molecule type" value="Genomic_DNA"/>
</dbReference>
<keyword evidence="8" id="KW-0175">Coiled coil</keyword>
<dbReference type="InterPro" id="IPR015943">
    <property type="entry name" value="WD40/YVTN_repeat-like_dom_sf"/>
</dbReference>
<dbReference type="Proteomes" id="UP001150062">
    <property type="component" value="Unassembled WGS sequence"/>
</dbReference>
<dbReference type="NCBIfam" id="TIGR02512">
    <property type="entry name" value="FeFe_hydrog_A"/>
    <property type="match status" value="1"/>
</dbReference>
<evidence type="ECO:0000259" key="9">
    <source>
        <dbReference type="PROSITE" id="PS50119"/>
    </source>
</evidence>
<feature type="domain" description="4Fe-4S ferredoxin-type" evidence="12">
    <location>
        <begin position="1096"/>
        <end position="1126"/>
    </location>
</feature>
<dbReference type="CDD" id="cd00207">
    <property type="entry name" value="fer2"/>
    <property type="match status" value="1"/>
</dbReference>
<comment type="caution">
    <text evidence="13">The sequence shown here is derived from an EMBL/GenBank/DDBJ whole genome shotgun (WGS) entry which is preliminary data.</text>
</comment>
<dbReference type="PROSITE" id="PS00198">
    <property type="entry name" value="4FE4S_FER_1"/>
    <property type="match status" value="1"/>
</dbReference>
<dbReference type="Gene3D" id="3.40.50.1780">
    <property type="match status" value="1"/>
</dbReference>
<dbReference type="InterPro" id="IPR001094">
    <property type="entry name" value="Flavdoxin-like"/>
</dbReference>
<evidence type="ECO:0000256" key="5">
    <source>
        <dbReference type="PROSITE-ProRule" id="PRU00024"/>
    </source>
</evidence>
<evidence type="ECO:0000256" key="2">
    <source>
        <dbReference type="ARBA" id="ARBA00022574"/>
    </source>
</evidence>
<sequence length="1716" mass="195435">MFCLEHNKNPYTHFCFTCSKRICSTCLTTKHKDHKCLEDNERDNKKTLQDQQLIELTTQLEKYNHQLKTMKLKMKDQQLESFVSVQEKTKVLHEQLSQSTTRLKKTLNSINNQEFRRISESRSNIEQKIQYTKQIQQYINLAKKAKKTNRQRELVYYLSQIRKVKSFLAKIPQIEKISNDYSTCSLELPINDYEKGIDNFKVKKEYSLENTLVEITNNINIGEECFVKITLRNTSNERIKDLFYTAITVDWKNSTNNNTQLTVYQEERAGEFTTAFIPKQKGKHKIHITIDGQTLENIKDNRMFFGVNVLPPFNLEKTSIELYKCIIPNSVNYITVTIRNSEGIPIDIKTYHLVITVILKRDENKTWITMVKDTERAGVYVGTYQVFEFGKYEIEVKIDDFTLPNSPFQIWAGHHYDTFSEFVIKKADEINEIELLMGNDTNGPKIKFSNNDSVAENIVEDFEYHYIISSSAIAGDRIFLYKILLNKFHNKKSILIGIIDAETENIESAIKNGYFFDIGNGKLKHANNILDFNQKAEKNDVIEILIDGKNGYLTFGIDKNAVAVNNFKIRTLENVFFQDIPKKCHTENLTCIACTPKNCYTASVDNTVRNWSLDNGRCESQFSPYKSQVSALAYLRGSLFTSNERGVLKSWDPSTNECIHTLKGHRGRVTVFEVDEKSRLFSGSTDSQIILWDILDGTSAQNFSGHTDYITALKSNPKENILYSCSVDKEAYGWDISTGKQINYFKGHKDWIFDLLYDTEKQLVYTGSQDKTIKCWDSRSKECVHTLFGHESAIIKMCLYKQYLYTASWDGKIGIYNLKKPQEMPEFLMGHTSKIRCMTLFGDLLFSGGQDKTIRVWNLKNNKCRGVLKGHTAPVSKICVPTPNATISIADEPTVLRWPSIKTLRAKNEQQFQQLSKREKTRMELKRENSYDLGSKVIEKDIEIKIDGRKYQVNSKMNLLEACRSVGFDIAALCYHPSLGAIGTCKCCVVDMKTEGSGSFKRACACATGVREGLEIKTDSPQVREQLMSAIADLRMKQKNRRLLFKASQQVNSLGTGELRQIVRSGMSGNQAKIGDTLLDDLVKRASNRFIDETNLAIKIDHTKCIDCTRCVMVCSKVQGMNVYSSIPSLQNSLMPPINTKGKFLNDTMCISCGQCSVYCPSGAITEIDHSKKVETVLKSKKKLVVVGIAPSCRISLAEIFKLTPGALTTGQCVHLLKLLGFHKIFDVQFTADLTIMEEGSELLHRLKDQNSVTPMFTSCCPGWINMVEKQYPNLIPHLSSCKSPQQMFGSVIKNYYADKINIEPENIFCVTVMPCTAKKKELLRPQFKDKKTGLKDVDLCLTVREIGRMVKRRGIEVAELVEREFDNPLGYSTGSASLFAASGGVMEAALRSAYWLKIGEEFPELKFKPVRGLDGIKQATLDFDGKDLKLAVVSGGANIHKFLETWGTKAFDFDFIEIMACPGGCIGGGGQPRSNLDIVPIRLKAVYDREKSLPSRCSHENPLIKRLYQEWLKKPYGQVAIKHLHTTYKKYIFPSEMDPNQKKIIEKNKGLNIDNSFLILYGSQTGTAEKAAEKIATLARSKKIKVRIFEMNDYGQPINLKKEKLVIFVTSTFWDGSYPENAQKFWEKLQTLQPMSLNKLKYCAFGLGSTSYSRFNNAIKTLDAKLKELGASEILPIGLSNREDKNGYLTVLSPWMKNFEKLLKKRGIRRLWKKK</sequence>
<dbReference type="PROSITE" id="PS00678">
    <property type="entry name" value="WD_REPEATS_1"/>
    <property type="match status" value="3"/>
</dbReference>
<dbReference type="SUPFAM" id="SSF52218">
    <property type="entry name" value="Flavoproteins"/>
    <property type="match status" value="1"/>
</dbReference>
<dbReference type="InterPro" id="IPR001680">
    <property type="entry name" value="WD40_rpt"/>
</dbReference>
<feature type="repeat" description="WD" evidence="7">
    <location>
        <begin position="828"/>
        <end position="867"/>
    </location>
</feature>
<dbReference type="Gene3D" id="3.40.950.10">
    <property type="entry name" value="Fe-only Hydrogenase (Larger Subunit), Chain L, domain 3"/>
    <property type="match status" value="1"/>
</dbReference>
<dbReference type="SMART" id="SM00320">
    <property type="entry name" value="WD40"/>
    <property type="match status" value="8"/>
</dbReference>
<evidence type="ECO:0000259" key="12">
    <source>
        <dbReference type="PROSITE" id="PS51379"/>
    </source>
</evidence>
<evidence type="ECO:0000256" key="8">
    <source>
        <dbReference type="SAM" id="Coils"/>
    </source>
</evidence>
<dbReference type="InterPro" id="IPR000315">
    <property type="entry name" value="Znf_B-box"/>
</dbReference>
<keyword evidence="3" id="KW-0677">Repeat</keyword>
<dbReference type="InterPro" id="IPR013783">
    <property type="entry name" value="Ig-like_fold"/>
</dbReference>
<feature type="repeat" description="WD" evidence="7">
    <location>
        <begin position="662"/>
        <end position="702"/>
    </location>
</feature>
<dbReference type="SUPFAM" id="SSF54292">
    <property type="entry name" value="2Fe-2S ferredoxin-like"/>
    <property type="match status" value="1"/>
</dbReference>
<dbReference type="Pfam" id="PF02256">
    <property type="entry name" value="Fe_hyd_SSU"/>
    <property type="match status" value="1"/>
</dbReference>
<feature type="repeat" description="Filamin" evidence="6">
    <location>
        <begin position="378"/>
        <end position="412"/>
    </location>
</feature>
<dbReference type="PROSITE" id="PS51085">
    <property type="entry name" value="2FE2S_FER_2"/>
    <property type="match status" value="1"/>
</dbReference>
<feature type="domain" description="2Fe-2S ferredoxin-type" evidence="11">
    <location>
        <begin position="940"/>
        <end position="1022"/>
    </location>
</feature>
<evidence type="ECO:0000256" key="1">
    <source>
        <dbReference type="ARBA" id="ARBA00006596"/>
    </source>
</evidence>
<dbReference type="InterPro" id="IPR008254">
    <property type="entry name" value="Flavodoxin/NO_synth"/>
</dbReference>
<feature type="repeat" description="WD" evidence="7">
    <location>
        <begin position="703"/>
        <end position="744"/>
    </location>
</feature>
<dbReference type="InterPro" id="IPR003149">
    <property type="entry name" value="Fe_hydrogenase_ssu"/>
</dbReference>
<organism evidence="13 14">
    <name type="scientific">Anaeramoeba flamelloides</name>
    <dbReference type="NCBI Taxonomy" id="1746091"/>
    <lineage>
        <taxon>Eukaryota</taxon>
        <taxon>Metamonada</taxon>
        <taxon>Anaeramoebidae</taxon>
        <taxon>Anaeramoeba</taxon>
    </lineage>
</organism>
<keyword evidence="4" id="KW-0408">Iron</keyword>
<dbReference type="InterPro" id="IPR036010">
    <property type="entry name" value="2Fe-2S_ferredoxin-like_sf"/>
</dbReference>
<accession>A0ABQ8X4S7</accession>
<dbReference type="InterPro" id="IPR013352">
    <property type="entry name" value="Fe_hydrogenase_subset"/>
</dbReference>
<dbReference type="InterPro" id="IPR017900">
    <property type="entry name" value="4Fe4S_Fe_S_CS"/>
</dbReference>
<evidence type="ECO:0000313" key="14">
    <source>
        <dbReference type="Proteomes" id="UP001150062"/>
    </source>
</evidence>
<dbReference type="InterPro" id="IPR050340">
    <property type="entry name" value="Cytosolic_Fe-S_CAF"/>
</dbReference>
<evidence type="ECO:0000256" key="6">
    <source>
        <dbReference type="PROSITE-ProRule" id="PRU00087"/>
    </source>
</evidence>
<evidence type="ECO:0000256" key="3">
    <source>
        <dbReference type="ARBA" id="ARBA00022737"/>
    </source>
</evidence>
<keyword evidence="5" id="KW-0479">Metal-binding</keyword>
<feature type="domain" description="Flavodoxin-like" evidence="10">
    <location>
        <begin position="1558"/>
        <end position="1701"/>
    </location>
</feature>
<dbReference type="SUPFAM" id="SSF81296">
    <property type="entry name" value="E set domains"/>
    <property type="match status" value="1"/>
</dbReference>
<evidence type="ECO:0000259" key="11">
    <source>
        <dbReference type="PROSITE" id="PS51085"/>
    </source>
</evidence>
<evidence type="ECO:0000256" key="7">
    <source>
        <dbReference type="PROSITE-ProRule" id="PRU00221"/>
    </source>
</evidence>
<dbReference type="CDD" id="cd00200">
    <property type="entry name" value="WD40"/>
    <property type="match status" value="1"/>
</dbReference>
<dbReference type="Pfam" id="PF00258">
    <property type="entry name" value="Flavodoxin_1"/>
    <property type="match status" value="1"/>
</dbReference>
<gene>
    <name evidence="13" type="ORF">M0813_09553</name>
</gene>
<dbReference type="InterPro" id="IPR009016">
    <property type="entry name" value="Fe_hydrogenase"/>
</dbReference>
<feature type="domain" description="4Fe-4S ferredoxin-type" evidence="12">
    <location>
        <begin position="1141"/>
        <end position="1170"/>
    </location>
</feature>
<dbReference type="SUPFAM" id="SSF57845">
    <property type="entry name" value="B-box zinc-binding domain"/>
    <property type="match status" value="1"/>
</dbReference>
<feature type="repeat" description="WD" evidence="7">
    <location>
        <begin position="745"/>
        <end position="786"/>
    </location>
</feature>
<dbReference type="InterPro" id="IPR019775">
    <property type="entry name" value="WD40_repeat_CS"/>
</dbReference>
<keyword evidence="14" id="KW-1185">Reference proteome</keyword>
<dbReference type="InterPro" id="IPR001041">
    <property type="entry name" value="2Fe-2S_ferredoxin-type"/>
</dbReference>
<dbReference type="SUPFAM" id="SSF50978">
    <property type="entry name" value="WD40 repeat-like"/>
    <property type="match status" value="2"/>
</dbReference>
<dbReference type="Gene3D" id="3.30.160.60">
    <property type="entry name" value="Classic Zinc Finger"/>
    <property type="match status" value="1"/>
</dbReference>
<dbReference type="InterPro" id="IPR029039">
    <property type="entry name" value="Flavoprotein-like_sf"/>
</dbReference>
<dbReference type="InterPro" id="IPR036991">
    <property type="entry name" value="Fe_hydrogenase_ssu_sf"/>
</dbReference>
<dbReference type="Gene3D" id="3.10.20.740">
    <property type="match status" value="1"/>
</dbReference>
<dbReference type="Gene3D" id="3.30.70.20">
    <property type="match status" value="1"/>
</dbReference>
<dbReference type="PROSITE" id="PS50294">
    <property type="entry name" value="WD_REPEATS_REGION"/>
    <property type="match status" value="4"/>
</dbReference>